<evidence type="ECO:0000256" key="2">
    <source>
        <dbReference type="ARBA" id="ARBA00006625"/>
    </source>
</evidence>
<evidence type="ECO:0000259" key="10">
    <source>
        <dbReference type="Pfam" id="PF02275"/>
    </source>
</evidence>
<comment type="catalytic activity">
    <reaction evidence="9">
        <text>taurodeoxycholate + H2O = deoxycholate + taurine</text>
        <dbReference type="Rhea" id="RHEA:47556"/>
        <dbReference type="ChEBI" id="CHEBI:15377"/>
        <dbReference type="ChEBI" id="CHEBI:23614"/>
        <dbReference type="ChEBI" id="CHEBI:36261"/>
        <dbReference type="ChEBI" id="CHEBI:507393"/>
    </reaction>
    <physiologicalReaction direction="left-to-right" evidence="9">
        <dbReference type="Rhea" id="RHEA:47557"/>
    </physiologicalReaction>
</comment>
<evidence type="ECO:0000256" key="5">
    <source>
        <dbReference type="ARBA" id="ARBA00044769"/>
    </source>
</evidence>
<comment type="catalytic activity">
    <reaction evidence="8">
        <text>cholate + taurine = taurocholate + H2O</text>
        <dbReference type="Rhea" id="RHEA:47108"/>
        <dbReference type="ChEBI" id="CHEBI:15377"/>
        <dbReference type="ChEBI" id="CHEBI:29747"/>
        <dbReference type="ChEBI" id="CHEBI:36257"/>
        <dbReference type="ChEBI" id="CHEBI:507393"/>
    </reaction>
    <physiologicalReaction direction="right-to-left" evidence="8">
        <dbReference type="Rhea" id="RHEA:47110"/>
    </physiologicalReaction>
</comment>
<gene>
    <name evidence="11" type="primary">bsh</name>
    <name evidence="11" type="ORF">H9873_07665</name>
</gene>
<dbReference type="EC" id="3.5.1.24" evidence="5"/>
<dbReference type="GO" id="GO:0006629">
    <property type="term" value="P:lipid metabolic process"/>
    <property type="evidence" value="ECO:0007669"/>
    <property type="project" value="UniProtKB-KW"/>
</dbReference>
<protein>
    <recommendedName>
        <fullName evidence="5">choloylglycine hydrolase</fullName>
        <ecNumber evidence="5">3.5.1.24</ecNumber>
    </recommendedName>
    <alternativeName>
        <fullName evidence="6">Bile salt hydrolase</fullName>
    </alternativeName>
    <alternativeName>
        <fullName evidence="7">Choloylglycine hydrolase</fullName>
    </alternativeName>
</protein>
<dbReference type="PANTHER" id="PTHR35527:SF2">
    <property type="entry name" value="HYDROLASE"/>
    <property type="match status" value="1"/>
</dbReference>
<accession>A0A9D1RAV2</accession>
<dbReference type="InterPro" id="IPR052193">
    <property type="entry name" value="Peptidase_C59"/>
</dbReference>
<evidence type="ECO:0000313" key="11">
    <source>
        <dbReference type="EMBL" id="HIW84182.1"/>
    </source>
</evidence>
<feature type="domain" description="Choloylglycine hydrolase/NAAA C-terminal" evidence="10">
    <location>
        <begin position="2"/>
        <end position="314"/>
    </location>
</feature>
<dbReference type="Proteomes" id="UP000824263">
    <property type="component" value="Unassembled WGS sequence"/>
</dbReference>
<reference evidence="11" key="2">
    <citation type="submission" date="2021-04" db="EMBL/GenBank/DDBJ databases">
        <authorList>
            <person name="Gilroy R."/>
        </authorList>
    </citation>
    <scope>NUCLEOTIDE SEQUENCE</scope>
    <source>
        <strain evidence="11">ChiSxjej1B13-11762</strain>
    </source>
</reference>
<evidence type="ECO:0000256" key="7">
    <source>
        <dbReference type="ARBA" id="ARBA00044806"/>
    </source>
</evidence>
<evidence type="ECO:0000256" key="1">
    <source>
        <dbReference type="ARBA" id="ARBA00004860"/>
    </source>
</evidence>
<dbReference type="Pfam" id="PF02275">
    <property type="entry name" value="CBAH"/>
    <property type="match status" value="1"/>
</dbReference>
<dbReference type="GO" id="GO:0045302">
    <property type="term" value="F:choloylglycine hydrolase activity"/>
    <property type="evidence" value="ECO:0007669"/>
    <property type="project" value="UniProtKB-EC"/>
</dbReference>
<reference evidence="11" key="1">
    <citation type="journal article" date="2021" name="PeerJ">
        <title>Extensive microbial diversity within the chicken gut microbiome revealed by metagenomics and culture.</title>
        <authorList>
            <person name="Gilroy R."/>
            <person name="Ravi A."/>
            <person name="Getino M."/>
            <person name="Pursley I."/>
            <person name="Horton D.L."/>
            <person name="Alikhan N.F."/>
            <person name="Baker D."/>
            <person name="Gharbi K."/>
            <person name="Hall N."/>
            <person name="Watson M."/>
            <person name="Adriaenssens E.M."/>
            <person name="Foster-Nyarko E."/>
            <person name="Jarju S."/>
            <person name="Secka A."/>
            <person name="Antonio M."/>
            <person name="Oren A."/>
            <person name="Chaudhuri R.R."/>
            <person name="La Ragione R."/>
            <person name="Hildebrand F."/>
            <person name="Pallen M.J."/>
        </authorList>
    </citation>
    <scope>NUCLEOTIDE SEQUENCE</scope>
    <source>
        <strain evidence="11">ChiSxjej1B13-11762</strain>
    </source>
</reference>
<dbReference type="EMBL" id="DXGF01000137">
    <property type="protein sequence ID" value="HIW84182.1"/>
    <property type="molecule type" value="Genomic_DNA"/>
</dbReference>
<comment type="caution">
    <text evidence="11">The sequence shown here is derived from an EMBL/GenBank/DDBJ whole genome shotgun (WGS) entry which is preliminary data.</text>
</comment>
<evidence type="ECO:0000256" key="9">
    <source>
        <dbReference type="ARBA" id="ARBA00048897"/>
    </source>
</evidence>
<keyword evidence="4" id="KW-0443">Lipid metabolism</keyword>
<evidence type="ECO:0000256" key="8">
    <source>
        <dbReference type="ARBA" id="ARBA00047285"/>
    </source>
</evidence>
<comment type="similarity">
    <text evidence="2">Belongs to the peptidase C59 family.</text>
</comment>
<evidence type="ECO:0000256" key="3">
    <source>
        <dbReference type="ARBA" id="ARBA00022801"/>
    </source>
</evidence>
<dbReference type="NCBIfam" id="NF038245">
    <property type="entry name" value="bile_salt_hydro"/>
    <property type="match status" value="1"/>
</dbReference>
<evidence type="ECO:0000256" key="4">
    <source>
        <dbReference type="ARBA" id="ARBA00023098"/>
    </source>
</evidence>
<proteinExistence type="inferred from homology"/>
<dbReference type="InterPro" id="IPR047711">
    <property type="entry name" value="CBAH"/>
</dbReference>
<organism evidence="11 12">
    <name type="scientific">Candidatus Dorea gallistercoris</name>
    <dbReference type="NCBI Taxonomy" id="2838542"/>
    <lineage>
        <taxon>Bacteria</taxon>
        <taxon>Bacillati</taxon>
        <taxon>Bacillota</taxon>
        <taxon>Clostridia</taxon>
        <taxon>Lachnospirales</taxon>
        <taxon>Lachnospiraceae</taxon>
        <taxon>Dorea</taxon>
    </lineage>
</organism>
<evidence type="ECO:0000313" key="12">
    <source>
        <dbReference type="Proteomes" id="UP000824263"/>
    </source>
</evidence>
<dbReference type="CDD" id="cd00542">
    <property type="entry name" value="Ntn_PVA"/>
    <property type="match status" value="1"/>
</dbReference>
<keyword evidence="3 11" id="KW-0378">Hydrolase</keyword>
<dbReference type="InterPro" id="IPR029132">
    <property type="entry name" value="CBAH/NAAA_C"/>
</dbReference>
<dbReference type="SUPFAM" id="SSF56235">
    <property type="entry name" value="N-terminal nucleophile aminohydrolases (Ntn hydrolases)"/>
    <property type="match status" value="1"/>
</dbReference>
<comment type="pathway">
    <text evidence="1">Lipid metabolism; bile acid biosynthesis.</text>
</comment>
<dbReference type="PANTHER" id="PTHR35527">
    <property type="entry name" value="CHOLOYLGLYCINE HYDROLASE"/>
    <property type="match status" value="1"/>
</dbReference>
<name>A0A9D1RAV2_9FIRM</name>
<dbReference type="InterPro" id="IPR029055">
    <property type="entry name" value="Ntn_hydrolases_N"/>
</dbReference>
<evidence type="ECO:0000256" key="6">
    <source>
        <dbReference type="ARBA" id="ARBA00044804"/>
    </source>
</evidence>
<sequence>MCTCITYENGDFYFGRNLDLEDSFGEKVVVTPRNYPFCWREMEAPLKTHFAMIGMAAVAKGYPLYAEAVNEKGLGMAGLNFPGNAYYNSEKEEGKHNAASFELIPWLLGSCENVEEAAGLLRKANIRDISFAEQMPPAPLHWMIADRARCIVVEAVKEGIQIYENPFGVLTNNPPFPYHQMNLRNYLNLTPNSPANRFCQGVELETYGEGMGAMGLPGDASPASRFVKAAFLKWNSASDKEETANLSQFFHILDNVSMVRGAVVTDSGKYDITTYSCCVNVRTGVYYYKTYENARIQAVDMRAEDLDGQDLAVYELEKHEEIRYHNR</sequence>
<dbReference type="Gene3D" id="3.60.60.10">
    <property type="entry name" value="Penicillin V Acylase, Chain A"/>
    <property type="match status" value="1"/>
</dbReference>
<dbReference type="AlphaFoldDB" id="A0A9D1RAV2"/>